<evidence type="ECO:0000256" key="6">
    <source>
        <dbReference type="ARBA" id="ARBA00023136"/>
    </source>
</evidence>
<evidence type="ECO:0000256" key="1">
    <source>
        <dbReference type="ARBA" id="ARBA00001947"/>
    </source>
</evidence>
<evidence type="ECO:0000256" key="5">
    <source>
        <dbReference type="ARBA" id="ARBA00022989"/>
    </source>
</evidence>
<feature type="domain" description="Peptidase M50" evidence="8">
    <location>
        <begin position="5"/>
        <end position="202"/>
    </location>
</feature>
<name>A0A545UII4_9GAMM</name>
<dbReference type="OrthoDB" id="8702601at2"/>
<evidence type="ECO:0000259" key="8">
    <source>
        <dbReference type="Pfam" id="PF02163"/>
    </source>
</evidence>
<dbReference type="GO" id="GO:0006508">
    <property type="term" value="P:proteolysis"/>
    <property type="evidence" value="ECO:0007669"/>
    <property type="project" value="InterPro"/>
</dbReference>
<comment type="cofactor">
    <cofactor evidence="1">
        <name>Zn(2+)</name>
        <dbReference type="ChEBI" id="CHEBI:29105"/>
    </cofactor>
</comment>
<proteinExistence type="inferred from homology"/>
<evidence type="ECO:0000256" key="3">
    <source>
        <dbReference type="ARBA" id="ARBA00007931"/>
    </source>
</evidence>
<dbReference type="RefSeq" id="WP_142892134.1">
    <property type="nucleotide sequence ID" value="NZ_ML660161.1"/>
</dbReference>
<comment type="subcellular location">
    <subcellularLocation>
        <location evidence="2">Membrane</location>
        <topology evidence="2">Multi-pass membrane protein</topology>
    </subcellularLocation>
</comment>
<dbReference type="Proteomes" id="UP000315439">
    <property type="component" value="Unassembled WGS sequence"/>
</dbReference>
<reference evidence="9 10" key="1">
    <citation type="submission" date="2019-07" db="EMBL/GenBank/DDBJ databases">
        <title>Draft genome for Aliikangiella sp. M105.</title>
        <authorList>
            <person name="Wang G."/>
        </authorList>
    </citation>
    <scope>NUCLEOTIDE SEQUENCE [LARGE SCALE GENOMIC DNA]</scope>
    <source>
        <strain evidence="9 10">M105</strain>
    </source>
</reference>
<organism evidence="9 10">
    <name type="scientific">Aliikangiella coralliicola</name>
    <dbReference type="NCBI Taxonomy" id="2592383"/>
    <lineage>
        <taxon>Bacteria</taxon>
        <taxon>Pseudomonadati</taxon>
        <taxon>Pseudomonadota</taxon>
        <taxon>Gammaproteobacteria</taxon>
        <taxon>Oceanospirillales</taxon>
        <taxon>Pleioneaceae</taxon>
        <taxon>Aliikangiella</taxon>
    </lineage>
</organism>
<evidence type="ECO:0000256" key="7">
    <source>
        <dbReference type="SAM" id="Phobius"/>
    </source>
</evidence>
<feature type="transmembrane region" description="Helical" evidence="7">
    <location>
        <begin position="190"/>
        <end position="214"/>
    </location>
</feature>
<keyword evidence="10" id="KW-1185">Reference proteome</keyword>
<dbReference type="Pfam" id="PF02163">
    <property type="entry name" value="Peptidase_M50"/>
    <property type="match status" value="1"/>
</dbReference>
<evidence type="ECO:0000256" key="2">
    <source>
        <dbReference type="ARBA" id="ARBA00004141"/>
    </source>
</evidence>
<sequence length="215" mass="23748">MTELLLSITIFMTLHISAMAIFVKLCGVKIKEITYGAGPTLARIGIFQFKPLPLSGYVKTLDSRESEVSEKEKRFAFNHQPVWVQVFVPLSGCLFLLILSILIQGENVMSSFIGAFPQMIFGAFSPLSEAQNLIREAHLFIQKNSLLTVIVIAQTKLVAFNPLPLTIFNGGQAIVGLIKWGKSSTNWETVAAQVSLVIAIVLIGSWLTAIIYYAW</sequence>
<dbReference type="AlphaFoldDB" id="A0A545UII4"/>
<gene>
    <name evidence="9" type="ORF">FLL46_03900</name>
</gene>
<accession>A0A545UII4</accession>
<evidence type="ECO:0000313" key="9">
    <source>
        <dbReference type="EMBL" id="TQV89284.1"/>
    </source>
</evidence>
<feature type="transmembrane region" description="Helical" evidence="7">
    <location>
        <begin position="82"/>
        <end position="103"/>
    </location>
</feature>
<feature type="transmembrane region" description="Helical" evidence="7">
    <location>
        <begin position="6"/>
        <end position="26"/>
    </location>
</feature>
<keyword evidence="6 7" id="KW-0472">Membrane</keyword>
<comment type="similarity">
    <text evidence="3">Belongs to the peptidase M50B family.</text>
</comment>
<protein>
    <recommendedName>
        <fullName evidence="8">Peptidase M50 domain-containing protein</fullName>
    </recommendedName>
</protein>
<dbReference type="InterPro" id="IPR008915">
    <property type="entry name" value="Peptidase_M50"/>
</dbReference>
<comment type="caution">
    <text evidence="9">The sequence shown here is derived from an EMBL/GenBank/DDBJ whole genome shotgun (WGS) entry which is preliminary data.</text>
</comment>
<evidence type="ECO:0000256" key="4">
    <source>
        <dbReference type="ARBA" id="ARBA00022692"/>
    </source>
</evidence>
<evidence type="ECO:0000313" key="10">
    <source>
        <dbReference type="Proteomes" id="UP000315439"/>
    </source>
</evidence>
<dbReference type="EMBL" id="VIKS01000002">
    <property type="protein sequence ID" value="TQV89284.1"/>
    <property type="molecule type" value="Genomic_DNA"/>
</dbReference>
<keyword evidence="4 7" id="KW-0812">Transmembrane</keyword>
<keyword evidence="5 7" id="KW-1133">Transmembrane helix</keyword>
<dbReference type="GO" id="GO:0016020">
    <property type="term" value="C:membrane"/>
    <property type="evidence" value="ECO:0007669"/>
    <property type="project" value="UniProtKB-SubCell"/>
</dbReference>